<dbReference type="RefSeq" id="WP_311346303.1">
    <property type="nucleotide sequence ID" value="NZ_JAVREI010000013.1"/>
</dbReference>
<name>A0ABU2KBC5_9ACTN</name>
<sequence length="527" mass="55538">MSATVVQRSVVEGVLVGWLMQRPPSVQRLPVELLSAEQVAVELQRVQARKAMDAAYAAELVMALAAARPDTDDPPPGHPGARRRGGGSPVPGTSEFFPDELGMVLNCSRSFASRTAAQAYQLVERMPAVHAECTAGRLDRYRAGVFADVLTTASDEVLAAVVPAVLPLAAGLSPGKLRNRLVAAAEAADEEFAEQRRIDAEQRAAVRLYPPTDGMSALASELPAPVAAAMWSTIDQAAQLAATGGDDRPIGVLRAEAHAALVLRSWNTSRPAMTGHLTITAPLSALRRPDCPDCPGTPDQGHAVGSAWSRGAERARGQAVDRAAAGEATPAVDGTPITAAHLRELLTQLSALGVQAPPGGSLTVAVTDDDGALLATATATELARLAARGCRMHGRDVACECPVLGPPPEATGYVHTPAQERFIRMRDRTCRHPGCGQPAGRTDADHVLPYDCGGRTSCQNLCCLCRTHHRLKTFARGWRFQMRPDGTLSVTTPSGITRTTRPPGLVHAQRALPAPPSTPADDTPPPF</sequence>
<accession>A0ABU2KBC5</accession>
<feature type="compositionally biased region" description="Pro residues" evidence="1">
    <location>
        <begin position="513"/>
        <end position="527"/>
    </location>
</feature>
<dbReference type="SMART" id="SM00507">
    <property type="entry name" value="HNHc"/>
    <property type="match status" value="1"/>
</dbReference>
<dbReference type="InterPro" id="IPR003870">
    <property type="entry name" value="DUF222"/>
</dbReference>
<protein>
    <submittedName>
        <fullName evidence="3">DUF222 domain-containing protein</fullName>
    </submittedName>
</protein>
<evidence type="ECO:0000313" key="3">
    <source>
        <dbReference type="EMBL" id="MDT0277496.1"/>
    </source>
</evidence>
<dbReference type="EMBL" id="JAVREI010000013">
    <property type="protein sequence ID" value="MDT0277496.1"/>
    <property type="molecule type" value="Genomic_DNA"/>
</dbReference>
<gene>
    <name evidence="3" type="ORF">RM425_16475</name>
</gene>
<dbReference type="Pfam" id="PF02720">
    <property type="entry name" value="DUF222"/>
    <property type="match status" value="1"/>
</dbReference>
<proteinExistence type="predicted"/>
<dbReference type="Gene3D" id="1.10.30.50">
    <property type="match status" value="1"/>
</dbReference>
<keyword evidence="4" id="KW-1185">Reference proteome</keyword>
<evidence type="ECO:0000259" key="2">
    <source>
        <dbReference type="SMART" id="SM00507"/>
    </source>
</evidence>
<evidence type="ECO:0000313" key="4">
    <source>
        <dbReference type="Proteomes" id="UP001183222"/>
    </source>
</evidence>
<comment type="caution">
    <text evidence="3">The sequence shown here is derived from an EMBL/GenBank/DDBJ whole genome shotgun (WGS) entry which is preliminary data.</text>
</comment>
<feature type="domain" description="HNH nuclease" evidence="2">
    <location>
        <begin position="418"/>
        <end position="470"/>
    </location>
</feature>
<dbReference type="Proteomes" id="UP001183222">
    <property type="component" value="Unassembled WGS sequence"/>
</dbReference>
<feature type="region of interest" description="Disordered" evidence="1">
    <location>
        <begin position="67"/>
        <end position="93"/>
    </location>
</feature>
<feature type="region of interest" description="Disordered" evidence="1">
    <location>
        <begin position="507"/>
        <end position="527"/>
    </location>
</feature>
<organism evidence="3 4">
    <name type="scientific">Blastococcus goldschmidtiae</name>
    <dbReference type="NCBI Taxonomy" id="3075546"/>
    <lineage>
        <taxon>Bacteria</taxon>
        <taxon>Bacillati</taxon>
        <taxon>Actinomycetota</taxon>
        <taxon>Actinomycetes</taxon>
        <taxon>Geodermatophilales</taxon>
        <taxon>Geodermatophilaceae</taxon>
        <taxon>Blastococcus</taxon>
    </lineage>
</organism>
<dbReference type="CDD" id="cd00085">
    <property type="entry name" value="HNHc"/>
    <property type="match status" value="1"/>
</dbReference>
<reference evidence="4" key="1">
    <citation type="submission" date="2023-07" db="EMBL/GenBank/DDBJ databases">
        <title>30 novel species of actinomycetes from the DSMZ collection.</title>
        <authorList>
            <person name="Nouioui I."/>
        </authorList>
    </citation>
    <scope>NUCLEOTIDE SEQUENCE [LARGE SCALE GENOMIC DNA]</scope>
    <source>
        <strain evidence="4">DSM 46792</strain>
    </source>
</reference>
<dbReference type="InterPro" id="IPR003615">
    <property type="entry name" value="HNH_nuc"/>
</dbReference>
<evidence type="ECO:0000256" key="1">
    <source>
        <dbReference type="SAM" id="MobiDB-lite"/>
    </source>
</evidence>